<dbReference type="InterPro" id="IPR021787">
    <property type="entry name" value="DUF3352"/>
</dbReference>
<proteinExistence type="predicted"/>
<organism evidence="1 2">
    <name type="scientific">Aliterella atlantica CENA595</name>
    <dbReference type="NCBI Taxonomy" id="1618023"/>
    <lineage>
        <taxon>Bacteria</taxon>
        <taxon>Bacillati</taxon>
        <taxon>Cyanobacteriota</taxon>
        <taxon>Cyanophyceae</taxon>
        <taxon>Chroococcidiopsidales</taxon>
        <taxon>Aliterellaceae</taxon>
        <taxon>Aliterella</taxon>
    </lineage>
</organism>
<dbReference type="AlphaFoldDB" id="A0A0D8ZYK4"/>
<accession>A0A0D8ZYK4</accession>
<dbReference type="OrthoDB" id="451203at2"/>
<dbReference type="Pfam" id="PF11832">
    <property type="entry name" value="DUF3352"/>
    <property type="match status" value="1"/>
</dbReference>
<evidence type="ECO:0000313" key="2">
    <source>
        <dbReference type="Proteomes" id="UP000032452"/>
    </source>
</evidence>
<evidence type="ECO:0008006" key="3">
    <source>
        <dbReference type="Google" id="ProtNLM"/>
    </source>
</evidence>
<sequence>MIKKSKSSLLLTIGAASLLVGGGIAAYWLLIQPQKLAENLPPGINIVPQNALLVVSVSTEQAKWQQLRSFGTPQTQAAVDKYLVEMRDRFLTANGYNYQQDIQPWVGEEITLAIVPPQANPSTPTGTQQSIVAVLPIAKPDVAQQILAQPKSGKSRNYKGEEVKETKGYSATVLDRRFLVVSDNPQATERAIDTFKNRNSLTKLAGYSESLSKISDTDRFAQIYVNVPAAATVVNNNPRRSLSPQALAKLQQNQGLAATVDLKPEGIEFKSISWLKPNSDRTHVVQNNAGKMQSRLPAETLMMLSGGNLQQLWQDYVKGVNANPIAPFPPENLRSGVKSLTGLDLDEDLLSWMNGEFSLAVIPATAKTDSTPNDFALSLAFLVQASDAGKAKEAIGKLDRAISDRYQFKIQQAQVAGKPVTNWVAPYGTVTATHGWLDDNVAFFALGAPVAEKILPQSPANLASTEEFQKTVPSELKANNGQFFLNINPTFKALPLPQFIPNQQDFLAAVRSIGVTTAVSDPRSIRYDVFMMLNKAGNPQPLPSPSVPATPSP</sequence>
<protein>
    <recommendedName>
        <fullName evidence="3">DUF3352 domain-containing protein</fullName>
    </recommendedName>
</protein>
<dbReference type="STRING" id="1618023.UH38_01580"/>
<gene>
    <name evidence="1" type="ORF">UH38_01580</name>
</gene>
<name>A0A0D8ZYK4_9CYAN</name>
<dbReference type="Proteomes" id="UP000032452">
    <property type="component" value="Unassembled WGS sequence"/>
</dbReference>
<comment type="caution">
    <text evidence="1">The sequence shown here is derived from an EMBL/GenBank/DDBJ whole genome shotgun (WGS) entry which is preliminary data.</text>
</comment>
<evidence type="ECO:0000313" key="1">
    <source>
        <dbReference type="EMBL" id="KJH73487.1"/>
    </source>
</evidence>
<dbReference type="PATRIC" id="fig|1618023.3.peg.1556"/>
<dbReference type="RefSeq" id="WP_045052836.1">
    <property type="nucleotide sequence ID" value="NZ_CAWMDP010000017.1"/>
</dbReference>
<keyword evidence="2" id="KW-1185">Reference proteome</keyword>
<reference evidence="1 2" key="1">
    <citation type="submission" date="2015-02" db="EMBL/GenBank/DDBJ databases">
        <title>Draft genome of a novel marine cyanobacterium (Chroococcales) isolated from South Atlantic Ocean.</title>
        <authorList>
            <person name="Rigonato J."/>
            <person name="Alvarenga D.O."/>
            <person name="Branco L.H."/>
            <person name="Varani A.M."/>
            <person name="Brandini F.P."/>
            <person name="Fiore M.F."/>
        </authorList>
    </citation>
    <scope>NUCLEOTIDE SEQUENCE [LARGE SCALE GENOMIC DNA]</scope>
    <source>
        <strain evidence="1 2">CENA595</strain>
    </source>
</reference>
<dbReference type="EMBL" id="JYON01000001">
    <property type="protein sequence ID" value="KJH73487.1"/>
    <property type="molecule type" value="Genomic_DNA"/>
</dbReference>